<dbReference type="EMBL" id="JBHSAW010000001">
    <property type="protein sequence ID" value="MFC4094525.1"/>
    <property type="molecule type" value="Genomic_DNA"/>
</dbReference>
<name>A0ABV8JRY5_9FLAO</name>
<comment type="caution">
    <text evidence="1">The sequence shown here is derived from an EMBL/GenBank/DDBJ whole genome shotgun (WGS) entry which is preliminary data.</text>
</comment>
<proteinExistence type="predicted"/>
<dbReference type="RefSeq" id="WP_192462749.1">
    <property type="nucleotide sequence ID" value="NZ_JACYFJ010000004.1"/>
</dbReference>
<reference evidence="2" key="1">
    <citation type="journal article" date="2019" name="Int. J. Syst. Evol. Microbiol.">
        <title>The Global Catalogue of Microorganisms (GCM) 10K type strain sequencing project: providing services to taxonomists for standard genome sequencing and annotation.</title>
        <authorList>
            <consortium name="The Broad Institute Genomics Platform"/>
            <consortium name="The Broad Institute Genome Sequencing Center for Infectious Disease"/>
            <person name="Wu L."/>
            <person name="Ma J."/>
        </authorList>
    </citation>
    <scope>NUCLEOTIDE SEQUENCE [LARGE SCALE GENOMIC DNA]</scope>
    <source>
        <strain evidence="2">CECT 7477</strain>
    </source>
</reference>
<organism evidence="1 2">
    <name type="scientific">Euzebyella saccharophila</name>
    <dbReference type="NCBI Taxonomy" id="679664"/>
    <lineage>
        <taxon>Bacteria</taxon>
        <taxon>Pseudomonadati</taxon>
        <taxon>Bacteroidota</taxon>
        <taxon>Flavobacteriia</taxon>
        <taxon>Flavobacteriales</taxon>
        <taxon>Flavobacteriaceae</taxon>
        <taxon>Euzebyella</taxon>
    </lineage>
</organism>
<protein>
    <recommendedName>
        <fullName evidence="3">Lipocalin-like domain-containing protein</fullName>
    </recommendedName>
</protein>
<evidence type="ECO:0000313" key="1">
    <source>
        <dbReference type="EMBL" id="MFC4094525.1"/>
    </source>
</evidence>
<keyword evidence="2" id="KW-1185">Reference proteome</keyword>
<evidence type="ECO:0008006" key="3">
    <source>
        <dbReference type="Google" id="ProtNLM"/>
    </source>
</evidence>
<gene>
    <name evidence="1" type="ORF">ACFOUT_01480</name>
</gene>
<evidence type="ECO:0000313" key="2">
    <source>
        <dbReference type="Proteomes" id="UP001595814"/>
    </source>
</evidence>
<sequence length="124" mass="14059">MKKLFSFLGIVAIVLASNCSRIPENNDDVIGIWSDEEINASSLTAKQETVRHEWIFNDAYLGRYHRKTNGAITFKTDFKWSIEDDTYTITYLGTDMPVEHVHMQSANGITVLADIQGQTMATRE</sequence>
<dbReference type="Proteomes" id="UP001595814">
    <property type="component" value="Unassembled WGS sequence"/>
</dbReference>
<accession>A0ABV8JRY5</accession>